<evidence type="ECO:0000256" key="1">
    <source>
        <dbReference type="ARBA" id="ARBA00006622"/>
    </source>
</evidence>
<dbReference type="InParanoid" id="W3XAD3"/>
<feature type="cross-link" description="3'-(S-cysteinyl)-tyrosine (Cys-Tyr)" evidence="7">
    <location>
        <begin position="115"/>
        <end position="182"/>
    </location>
</feature>
<keyword evidence="5 9" id="KW-0560">Oxidoreductase</keyword>
<evidence type="ECO:0000256" key="6">
    <source>
        <dbReference type="ARBA" id="ARBA00023004"/>
    </source>
</evidence>
<evidence type="ECO:0000256" key="9">
    <source>
        <dbReference type="RuleBase" id="RU366010"/>
    </source>
</evidence>
<dbReference type="PANTHER" id="PTHR12918">
    <property type="entry name" value="CYSTEINE DIOXYGENASE"/>
    <property type="match status" value="1"/>
</dbReference>
<evidence type="ECO:0000256" key="3">
    <source>
        <dbReference type="ARBA" id="ARBA00022723"/>
    </source>
</evidence>
<dbReference type="EC" id="1.13.11.20" evidence="2 9"/>
<dbReference type="GO" id="GO:0008198">
    <property type="term" value="F:ferrous iron binding"/>
    <property type="evidence" value="ECO:0007669"/>
    <property type="project" value="TreeGrafter"/>
</dbReference>
<dbReference type="eggNOG" id="KOG4064">
    <property type="taxonomic scope" value="Eukaryota"/>
</dbReference>
<organism evidence="10 11">
    <name type="scientific">Pestalotiopsis fici (strain W106-1 / CGMCC3.15140)</name>
    <dbReference type="NCBI Taxonomy" id="1229662"/>
    <lineage>
        <taxon>Eukaryota</taxon>
        <taxon>Fungi</taxon>
        <taxon>Dikarya</taxon>
        <taxon>Ascomycota</taxon>
        <taxon>Pezizomycotina</taxon>
        <taxon>Sordariomycetes</taxon>
        <taxon>Xylariomycetidae</taxon>
        <taxon>Amphisphaeriales</taxon>
        <taxon>Sporocadaceae</taxon>
        <taxon>Pestalotiopsis</taxon>
    </lineage>
</organism>
<dbReference type="InterPro" id="IPR014710">
    <property type="entry name" value="RmlC-like_jellyroll"/>
</dbReference>
<dbReference type="PANTHER" id="PTHR12918:SF1">
    <property type="entry name" value="CYSTEINE DIOXYGENASE TYPE 1"/>
    <property type="match status" value="1"/>
</dbReference>
<dbReference type="InterPro" id="IPR011051">
    <property type="entry name" value="RmlC_Cupin_sf"/>
</dbReference>
<gene>
    <name evidence="10" type="ORF">PFICI_04865</name>
</gene>
<feature type="binding site" evidence="8">
    <location>
        <position position="165"/>
    </location>
    <ligand>
        <name>Fe cation</name>
        <dbReference type="ChEBI" id="CHEBI:24875"/>
        <note>catalytic</note>
    </ligand>
</feature>
<accession>W3XAD3</accession>
<evidence type="ECO:0000256" key="5">
    <source>
        <dbReference type="ARBA" id="ARBA00023002"/>
    </source>
</evidence>
<reference evidence="11" key="1">
    <citation type="journal article" date="2015" name="BMC Genomics">
        <title>Genomic and transcriptomic analysis of the endophytic fungus Pestalotiopsis fici reveals its lifestyle and high potential for synthesis of natural products.</title>
        <authorList>
            <person name="Wang X."/>
            <person name="Zhang X."/>
            <person name="Liu L."/>
            <person name="Xiang M."/>
            <person name="Wang W."/>
            <person name="Sun X."/>
            <person name="Che Y."/>
            <person name="Guo L."/>
            <person name="Liu G."/>
            <person name="Guo L."/>
            <person name="Wang C."/>
            <person name="Yin W.B."/>
            <person name="Stadler M."/>
            <person name="Zhang X."/>
            <person name="Liu X."/>
        </authorList>
    </citation>
    <scope>NUCLEOTIDE SEQUENCE [LARGE SCALE GENOMIC DNA]</scope>
    <source>
        <strain evidence="11">W106-1 / CGMCC3.15140</strain>
    </source>
</reference>
<dbReference type="CDD" id="cd10548">
    <property type="entry name" value="cupin_CDO"/>
    <property type="match status" value="1"/>
</dbReference>
<dbReference type="SUPFAM" id="SSF51182">
    <property type="entry name" value="RmlC-like cupins"/>
    <property type="match status" value="1"/>
</dbReference>
<dbReference type="InterPro" id="IPR010300">
    <property type="entry name" value="CDO_1"/>
</dbReference>
<evidence type="ECO:0000256" key="4">
    <source>
        <dbReference type="ARBA" id="ARBA00022964"/>
    </source>
</evidence>
<keyword evidence="11" id="KW-1185">Reference proteome</keyword>
<dbReference type="GeneID" id="19269878"/>
<dbReference type="Pfam" id="PF05995">
    <property type="entry name" value="CDO_I"/>
    <property type="match status" value="1"/>
</dbReference>
<dbReference type="EMBL" id="KI912111">
    <property type="protein sequence ID" value="ETS82989.1"/>
    <property type="molecule type" value="Genomic_DNA"/>
</dbReference>
<dbReference type="AlphaFoldDB" id="W3XAD3"/>
<keyword evidence="7" id="KW-0883">Thioether bond</keyword>
<keyword evidence="4 9" id="KW-0223">Dioxygenase</keyword>
<feature type="binding site" evidence="8">
    <location>
        <position position="110"/>
    </location>
    <ligand>
        <name>Fe cation</name>
        <dbReference type="ChEBI" id="CHEBI:24875"/>
        <note>catalytic</note>
    </ligand>
</feature>
<keyword evidence="3 8" id="KW-0479">Metal-binding</keyword>
<comment type="catalytic activity">
    <reaction evidence="9">
        <text>L-cysteine + O2 = 3-sulfino-L-alanine + H(+)</text>
        <dbReference type="Rhea" id="RHEA:20441"/>
        <dbReference type="ChEBI" id="CHEBI:15378"/>
        <dbReference type="ChEBI" id="CHEBI:15379"/>
        <dbReference type="ChEBI" id="CHEBI:35235"/>
        <dbReference type="ChEBI" id="CHEBI:61085"/>
        <dbReference type="EC" id="1.13.11.20"/>
    </reaction>
</comment>
<comment type="cofactor">
    <cofactor evidence="9">
        <name>Fe cation</name>
        <dbReference type="ChEBI" id="CHEBI:24875"/>
    </cofactor>
    <text evidence="9">Binds 1 Fe cation per subunit.</text>
</comment>
<evidence type="ECO:0000313" key="10">
    <source>
        <dbReference type="EMBL" id="ETS82989.1"/>
    </source>
</evidence>
<dbReference type="GO" id="GO:0019448">
    <property type="term" value="P:L-cysteine catabolic process"/>
    <property type="evidence" value="ECO:0007669"/>
    <property type="project" value="TreeGrafter"/>
</dbReference>
<dbReference type="Gene3D" id="2.60.120.10">
    <property type="entry name" value="Jelly Rolls"/>
    <property type="match status" value="1"/>
</dbReference>
<evidence type="ECO:0000313" key="11">
    <source>
        <dbReference type="Proteomes" id="UP000030651"/>
    </source>
</evidence>
<dbReference type="GO" id="GO:0017172">
    <property type="term" value="F:cysteine dioxygenase activity"/>
    <property type="evidence" value="ECO:0007669"/>
    <property type="project" value="UniProtKB-UniRule"/>
</dbReference>
<dbReference type="RefSeq" id="XP_007831637.1">
    <property type="nucleotide sequence ID" value="XM_007833446.1"/>
</dbReference>
<dbReference type="OrthoDB" id="543511at2759"/>
<dbReference type="HOGENOM" id="CLU_079443_4_1_1"/>
<feature type="binding site" evidence="8">
    <location>
        <position position="108"/>
    </location>
    <ligand>
        <name>Fe cation</name>
        <dbReference type="ChEBI" id="CHEBI:24875"/>
        <note>catalytic</note>
    </ligand>
</feature>
<dbReference type="Proteomes" id="UP000030651">
    <property type="component" value="Unassembled WGS sequence"/>
</dbReference>
<evidence type="ECO:0000256" key="8">
    <source>
        <dbReference type="PIRSR" id="PIRSR610300-51"/>
    </source>
</evidence>
<evidence type="ECO:0000256" key="2">
    <source>
        <dbReference type="ARBA" id="ARBA00013133"/>
    </source>
</evidence>
<dbReference type="OMA" id="CIMKVLA"/>
<dbReference type="KEGG" id="pfy:PFICI_04865"/>
<protein>
    <recommendedName>
        <fullName evidence="2 9">Cysteine dioxygenase</fullName>
        <ecNumber evidence="2 9">1.13.11.20</ecNumber>
    </recommendedName>
</protein>
<comment type="similarity">
    <text evidence="1 9">Belongs to the cysteine dioxygenase family.</text>
</comment>
<name>W3XAD3_PESFW</name>
<sequence length="215" mass="23878">MSIIASSPLPLLGKLESGHAQKKSYTLSDLIIDIKQHLGSSSGISSSDVDEEHLRKLLQKYQSNCEDWLPFFYNDKSKAYTRNAIENINQKANILLLVWNPGKGSPIHDHANAHCLMKILAGSLTETVYRPCENHASDSRPLEEESARTYGVNEVAYISDQIGLHRVANPSPDHIAVSLHLYTPPNAADYGYHIYNAQTGKPTFVQQAKAHISKD</sequence>
<dbReference type="STRING" id="1229662.W3XAD3"/>
<proteinExistence type="inferred from homology"/>
<keyword evidence="6 8" id="KW-0408">Iron</keyword>
<evidence type="ECO:0000256" key="7">
    <source>
        <dbReference type="PIRSR" id="PIRSR610300-50"/>
    </source>
</evidence>